<sequence>MAIHAKSNGLLIGGKIIEETLTGWVFQAMDNKGTNFVFKSDEKNQVFDGPNAVGEAMAWQTKVRSEMKNKKKKGRKNG</sequence>
<reference evidence="1 2" key="1">
    <citation type="submission" date="2020-08" db="EMBL/GenBank/DDBJ databases">
        <authorList>
            <person name="Gorodnichev R.B."/>
            <person name="Kornienko M.A."/>
            <person name="Kuptsov N.S."/>
            <person name="Guliaev A.S."/>
            <person name="Veselovsky V.V."/>
            <person name="Kostryukova E.S."/>
            <person name="Ilina E.N."/>
            <person name="Shitikov E.A."/>
            <person name="Manolov A.I."/>
            <person name="Bespiatykh D.A."/>
        </authorList>
    </citation>
    <scope>NUCLEOTIDE SEQUENCE [LARGE SCALE GENOMIC DNA]</scope>
</reference>
<name>A0A7L8ZI66_9CAUD</name>
<evidence type="ECO:0000313" key="2">
    <source>
        <dbReference type="Proteomes" id="UP000593993"/>
    </source>
</evidence>
<accession>A0A7L8ZI66</accession>
<protein>
    <submittedName>
        <fullName evidence="1">Uncharacterized protein</fullName>
    </submittedName>
</protein>
<organism evidence="1 2">
    <name type="scientific">Klebsiella phage vB_KpnM_Seu621</name>
    <dbReference type="NCBI Taxonomy" id="2776831"/>
    <lineage>
        <taxon>Viruses</taxon>
        <taxon>Duplodnaviria</taxon>
        <taxon>Heunggongvirae</taxon>
        <taxon>Uroviricota</taxon>
        <taxon>Caudoviricetes</taxon>
        <taxon>Vequintavirinae</taxon>
        <taxon>Mydovirus</taxon>
        <taxon>Mydovirus KpS8</taxon>
    </lineage>
</organism>
<dbReference type="Proteomes" id="UP000593993">
    <property type="component" value="Genome"/>
</dbReference>
<proteinExistence type="predicted"/>
<evidence type="ECO:0000313" key="1">
    <source>
        <dbReference type="EMBL" id="QOI68605.1"/>
    </source>
</evidence>
<dbReference type="EMBL" id="MT939253">
    <property type="protein sequence ID" value="QOI68605.1"/>
    <property type="molecule type" value="Genomic_DNA"/>
</dbReference>
<gene>
    <name evidence="1" type="ORF">phage621_00028</name>
</gene>